<protein>
    <recommendedName>
        <fullName evidence="5">LysR substrate-binding domain-containing protein</fullName>
    </recommendedName>
</protein>
<proteinExistence type="predicted"/>
<comment type="caution">
    <text evidence="2">The sequence shown here is derived from an EMBL/GenBank/DDBJ whole genome shotgun (WGS) entry which is preliminary data.</text>
</comment>
<dbReference type="AlphaFoldDB" id="A0A2T7AU10"/>
<sequence length="62" mass="7108">MLLKHACQPYINDGRLIEIQSEHPAAPLQLFAVYSDRRYVPAKTRALIDFMHLRLSNLSLAT</sequence>
<evidence type="ECO:0008006" key="5">
    <source>
        <dbReference type="Google" id="ProtNLM"/>
    </source>
</evidence>
<reference evidence="2 3" key="1">
    <citation type="submission" date="2016-12" db="EMBL/GenBank/DDBJ databases">
        <title>Analysis of the Molecular Diversity Among Cronobacter Species Isolated from Filth Flies Using a Pan Genomic DNA Microarray.</title>
        <authorList>
            <person name="Pava-Ripoll M."/>
            <person name="Tall B."/>
            <person name="Farber J."/>
            <person name="Fanning S."/>
            <person name="Lehner A."/>
            <person name="Stephan R."/>
            <person name="Pagotto F."/>
            <person name="Iverson C."/>
            <person name="Ziobro G."/>
            <person name="Miller A."/>
            <person name="Pearson R."/>
            <person name="Yan Q."/>
            <person name="Kim M."/>
            <person name="Jeong S."/>
            <person name="Park J."/>
            <person name="Jun S."/>
            <person name="Choi H."/>
            <person name="Chung T."/>
            <person name="Yoo Y."/>
            <person name="Park E."/>
            <person name="Hwang S."/>
            <person name="Lee B."/>
            <person name="Sathyamoorthy V."/>
            <person name="Carter L."/>
            <person name="Mammel M."/>
            <person name="Jackson S."/>
            <person name="Kothary M."/>
            <person name="Patel I."/>
            <person name="Grim C."/>
            <person name="Gopinath G."/>
            <person name="Gangiredla J."/>
            <person name="Chase H."/>
        </authorList>
    </citation>
    <scope>NUCLEOTIDE SEQUENCE [LARGE SCALE GENOMIC DNA]</scope>
    <source>
        <strain evidence="2 3">MOD1-Md1s</strain>
    </source>
</reference>
<dbReference type="Proteomes" id="UP000469927">
    <property type="component" value="Unassembled WGS sequence"/>
</dbReference>
<dbReference type="EMBL" id="MSAE01000017">
    <property type="protein sequence ID" value="PUX15169.1"/>
    <property type="molecule type" value="Genomic_DNA"/>
</dbReference>
<organism evidence="2 3">
    <name type="scientific">Cronobacter muytjensii</name>
    <dbReference type="NCBI Taxonomy" id="413501"/>
    <lineage>
        <taxon>Bacteria</taxon>
        <taxon>Pseudomonadati</taxon>
        <taxon>Pseudomonadota</taxon>
        <taxon>Gammaproteobacteria</taxon>
        <taxon>Enterobacterales</taxon>
        <taxon>Enterobacteriaceae</taxon>
        <taxon>Cronobacter</taxon>
    </lineage>
</organism>
<dbReference type="EMBL" id="WAGD01000069">
    <property type="protein sequence ID" value="KAB0873835.1"/>
    <property type="molecule type" value="Genomic_DNA"/>
</dbReference>
<evidence type="ECO:0000313" key="4">
    <source>
        <dbReference type="Proteomes" id="UP000469927"/>
    </source>
</evidence>
<dbReference type="OrthoDB" id="6565067at2"/>
<evidence type="ECO:0000313" key="2">
    <source>
        <dbReference type="EMBL" id="PUX15169.1"/>
    </source>
</evidence>
<keyword evidence="4" id="KW-1185">Reference proteome</keyword>
<accession>A0A2T7AU10</accession>
<dbReference type="Proteomes" id="UP000244378">
    <property type="component" value="Unassembled WGS sequence"/>
</dbReference>
<gene>
    <name evidence="2" type="ORF">AUN14_09145</name>
    <name evidence="1" type="ORF">FZI19_18565</name>
</gene>
<dbReference type="SUPFAM" id="SSF53850">
    <property type="entry name" value="Periplasmic binding protein-like II"/>
    <property type="match status" value="1"/>
</dbReference>
<reference evidence="1 4" key="2">
    <citation type="submission" date="2019-08" db="EMBL/GenBank/DDBJ databases">
        <title>Prevalence, distribution, and phylogeny of type two toxin-antitoxin genes possessed by Cronobacter species where C. sakazakii homologs follow sequence type lineages.</title>
        <authorList>
            <person name="Finkelstein S."/>
            <person name="Negrete F."/>
            <person name="Jang H."/>
            <person name="Gopinath G.R."/>
            <person name="Tall B.D."/>
        </authorList>
    </citation>
    <scope>NUCLEOTIDE SEQUENCE [LARGE SCALE GENOMIC DNA]</scope>
    <source>
        <strain evidence="1 4">MOD1_GK1257</strain>
    </source>
</reference>
<name>A0A2T7AU10_9ENTR</name>
<dbReference type="Gene3D" id="3.40.190.290">
    <property type="match status" value="1"/>
</dbReference>
<evidence type="ECO:0000313" key="1">
    <source>
        <dbReference type="EMBL" id="KAB0873835.1"/>
    </source>
</evidence>
<evidence type="ECO:0000313" key="3">
    <source>
        <dbReference type="Proteomes" id="UP000244378"/>
    </source>
</evidence>